<dbReference type="InParanoid" id="A0A074YVI0"/>
<protein>
    <recommendedName>
        <fullName evidence="1">BTB domain-containing protein</fullName>
    </recommendedName>
</protein>
<dbReference type="AlphaFoldDB" id="A0A074YVI0"/>
<keyword evidence="3" id="KW-1185">Reference proteome</keyword>
<dbReference type="STRING" id="1043005.A0A074YVI0"/>
<dbReference type="GeneID" id="25362773"/>
<dbReference type="CDD" id="cd18186">
    <property type="entry name" value="BTB_POZ_ZBTB_KLHL-like"/>
    <property type="match status" value="1"/>
</dbReference>
<dbReference type="RefSeq" id="XP_013348643.1">
    <property type="nucleotide sequence ID" value="XM_013493189.1"/>
</dbReference>
<dbReference type="SUPFAM" id="SSF54695">
    <property type="entry name" value="POZ domain"/>
    <property type="match status" value="1"/>
</dbReference>
<proteinExistence type="predicted"/>
<dbReference type="InterPro" id="IPR011333">
    <property type="entry name" value="SKP1/BTB/POZ_sf"/>
</dbReference>
<accession>A0A074YVI0</accession>
<dbReference type="PANTHER" id="PTHR47843">
    <property type="entry name" value="BTB DOMAIN-CONTAINING PROTEIN-RELATED"/>
    <property type="match status" value="1"/>
</dbReference>
<reference evidence="2 3" key="1">
    <citation type="journal article" date="2014" name="BMC Genomics">
        <title>Genome sequencing of four Aureobasidium pullulans varieties: biotechnological potential, stress tolerance, and description of new species.</title>
        <authorList>
            <person name="Gostin Ar C."/>
            <person name="Ohm R.A."/>
            <person name="Kogej T."/>
            <person name="Sonjak S."/>
            <person name="Turk M."/>
            <person name="Zajc J."/>
            <person name="Zalar P."/>
            <person name="Grube M."/>
            <person name="Sun H."/>
            <person name="Han J."/>
            <person name="Sharma A."/>
            <person name="Chiniquy J."/>
            <person name="Ngan C.Y."/>
            <person name="Lipzen A."/>
            <person name="Barry K."/>
            <person name="Grigoriev I.V."/>
            <person name="Gunde-Cimerman N."/>
        </authorList>
    </citation>
    <scope>NUCLEOTIDE SEQUENCE [LARGE SCALE GENOMIC DNA]</scope>
    <source>
        <strain evidence="2 3">EXF-2481</strain>
    </source>
</reference>
<feature type="domain" description="BTB" evidence="1">
    <location>
        <begin position="14"/>
        <end position="83"/>
    </location>
</feature>
<dbReference type="Pfam" id="PF00651">
    <property type="entry name" value="BTB"/>
    <property type="match status" value="1"/>
</dbReference>
<dbReference type="Proteomes" id="UP000030641">
    <property type="component" value="Unassembled WGS sequence"/>
</dbReference>
<sequence length="208" mass="23925">MIDRSTATASAFRGLVTIEVGPNEQVFSIHKDLLSFYSDYFRGAFENGFKEAVEGKMSLLDEDSETFYIFNTFVYTRGLRNAQGLEGSKLSFSTLIDLWLLTWSSTASKRNQTRRDVYRGTHTYTRSTRTLYMGAPLRRNMIDLMAYVDVIGDRKRDKVIAAWPLEGLVDLASTLSKKTAEEFGDYHLPKHKREKCYYHIHNEGEKCT</sequence>
<dbReference type="InterPro" id="IPR000210">
    <property type="entry name" value="BTB/POZ_dom"/>
</dbReference>
<dbReference type="OMA" id="TQDISHN"/>
<dbReference type="PROSITE" id="PS50097">
    <property type="entry name" value="BTB"/>
    <property type="match status" value="1"/>
</dbReference>
<organism evidence="2 3">
    <name type="scientific">Aureobasidium subglaciale (strain EXF-2481)</name>
    <name type="common">Aureobasidium pullulans var. subglaciale</name>
    <dbReference type="NCBI Taxonomy" id="1043005"/>
    <lineage>
        <taxon>Eukaryota</taxon>
        <taxon>Fungi</taxon>
        <taxon>Dikarya</taxon>
        <taxon>Ascomycota</taxon>
        <taxon>Pezizomycotina</taxon>
        <taxon>Dothideomycetes</taxon>
        <taxon>Dothideomycetidae</taxon>
        <taxon>Dothideales</taxon>
        <taxon>Saccotheciaceae</taxon>
        <taxon>Aureobasidium</taxon>
    </lineage>
</organism>
<name>A0A074YVI0_AURSE</name>
<dbReference type="Gene3D" id="3.30.710.10">
    <property type="entry name" value="Potassium Channel Kv1.1, Chain A"/>
    <property type="match status" value="1"/>
</dbReference>
<dbReference type="OrthoDB" id="194443at2759"/>
<evidence type="ECO:0000313" key="3">
    <source>
        <dbReference type="Proteomes" id="UP000030641"/>
    </source>
</evidence>
<gene>
    <name evidence="2" type="ORF">AUEXF2481DRAFT_24503</name>
</gene>
<evidence type="ECO:0000313" key="2">
    <source>
        <dbReference type="EMBL" id="KER00150.1"/>
    </source>
</evidence>
<dbReference type="HOGENOM" id="CLU_068279_5_2_1"/>
<dbReference type="EMBL" id="KL584749">
    <property type="protein sequence ID" value="KER00150.1"/>
    <property type="molecule type" value="Genomic_DNA"/>
</dbReference>
<evidence type="ECO:0000259" key="1">
    <source>
        <dbReference type="PROSITE" id="PS50097"/>
    </source>
</evidence>
<dbReference type="PANTHER" id="PTHR47843:SF2">
    <property type="entry name" value="BTB DOMAIN-CONTAINING PROTEIN"/>
    <property type="match status" value="1"/>
</dbReference>